<feature type="domain" description="Tripartite ATP-independent periplasmic transporters DctQ component" evidence="10">
    <location>
        <begin position="46"/>
        <end position="174"/>
    </location>
</feature>
<dbReference type="EMBL" id="JARHUD010000004">
    <property type="protein sequence ID" value="MDF2096006.1"/>
    <property type="molecule type" value="Genomic_DNA"/>
</dbReference>
<comment type="similarity">
    <text evidence="8 9">Belongs to the TRAP transporter small permease family.</text>
</comment>
<evidence type="ECO:0000313" key="11">
    <source>
        <dbReference type="EMBL" id="MDF2096006.1"/>
    </source>
</evidence>
<accession>A0ABT5YM22</accession>
<dbReference type="InterPro" id="IPR055348">
    <property type="entry name" value="DctQ"/>
</dbReference>
<dbReference type="Proteomes" id="UP001215503">
    <property type="component" value="Unassembled WGS sequence"/>
</dbReference>
<keyword evidence="6 9" id="KW-1133">Transmembrane helix</keyword>
<feature type="transmembrane region" description="Helical" evidence="9">
    <location>
        <begin position="149"/>
        <end position="171"/>
    </location>
</feature>
<dbReference type="PANTHER" id="PTHR35011:SF2">
    <property type="entry name" value="2,3-DIKETO-L-GULONATE TRAP TRANSPORTER SMALL PERMEASE PROTEIN YIAM"/>
    <property type="match status" value="1"/>
</dbReference>
<keyword evidence="5 9" id="KW-0812">Transmembrane</keyword>
<evidence type="ECO:0000256" key="4">
    <source>
        <dbReference type="ARBA" id="ARBA00022519"/>
    </source>
</evidence>
<evidence type="ECO:0000256" key="5">
    <source>
        <dbReference type="ARBA" id="ARBA00022692"/>
    </source>
</evidence>
<keyword evidence="2 9" id="KW-0813">Transport</keyword>
<keyword evidence="4 9" id="KW-0997">Cell inner membrane</keyword>
<proteinExistence type="inferred from homology"/>
<dbReference type="InterPro" id="IPR007387">
    <property type="entry name" value="TRAP_DctQ"/>
</dbReference>
<keyword evidence="12" id="KW-1185">Reference proteome</keyword>
<comment type="subunit">
    <text evidence="9">The complex comprises the extracytoplasmic solute receptor protein and the two transmembrane proteins.</text>
</comment>
<evidence type="ECO:0000256" key="2">
    <source>
        <dbReference type="ARBA" id="ARBA00022448"/>
    </source>
</evidence>
<evidence type="ECO:0000256" key="9">
    <source>
        <dbReference type="RuleBase" id="RU369079"/>
    </source>
</evidence>
<evidence type="ECO:0000256" key="1">
    <source>
        <dbReference type="ARBA" id="ARBA00004429"/>
    </source>
</evidence>
<dbReference type="RefSeq" id="WP_275821992.1">
    <property type="nucleotide sequence ID" value="NZ_JARHUD010000004.1"/>
</dbReference>
<protein>
    <recommendedName>
        <fullName evidence="9">TRAP transporter small permease protein</fullName>
    </recommendedName>
</protein>
<dbReference type="Pfam" id="PF04290">
    <property type="entry name" value="DctQ"/>
    <property type="match status" value="1"/>
</dbReference>
<comment type="function">
    <text evidence="9">Part of the tripartite ATP-independent periplasmic (TRAP) transport system.</text>
</comment>
<feature type="transmembrane region" description="Helical" evidence="9">
    <location>
        <begin position="37"/>
        <end position="60"/>
    </location>
</feature>
<evidence type="ECO:0000259" key="10">
    <source>
        <dbReference type="Pfam" id="PF04290"/>
    </source>
</evidence>
<comment type="caution">
    <text evidence="11">The sequence shown here is derived from an EMBL/GenBank/DDBJ whole genome shotgun (WGS) entry which is preliminary data.</text>
</comment>
<feature type="transmembrane region" description="Helical" evidence="9">
    <location>
        <begin position="107"/>
        <end position="129"/>
    </location>
</feature>
<dbReference type="PANTHER" id="PTHR35011">
    <property type="entry name" value="2,3-DIKETO-L-GULONATE TRAP TRANSPORTER SMALL PERMEASE PROTEIN YIAM"/>
    <property type="match status" value="1"/>
</dbReference>
<name>A0ABT5YM22_9PROT</name>
<gene>
    <name evidence="11" type="ORF">P2G67_08470</name>
</gene>
<evidence type="ECO:0000256" key="8">
    <source>
        <dbReference type="ARBA" id="ARBA00038436"/>
    </source>
</evidence>
<keyword evidence="7 9" id="KW-0472">Membrane</keyword>
<evidence type="ECO:0000256" key="3">
    <source>
        <dbReference type="ARBA" id="ARBA00022475"/>
    </source>
</evidence>
<comment type="subcellular location">
    <subcellularLocation>
        <location evidence="1 9">Cell inner membrane</location>
        <topology evidence="1 9">Multi-pass membrane protein</topology>
    </subcellularLocation>
</comment>
<organism evidence="11 12">
    <name type="scientific">Aquibaculum arenosum</name>
    <dbReference type="NCBI Taxonomy" id="3032591"/>
    <lineage>
        <taxon>Bacteria</taxon>
        <taxon>Pseudomonadati</taxon>
        <taxon>Pseudomonadota</taxon>
        <taxon>Alphaproteobacteria</taxon>
        <taxon>Rhodospirillales</taxon>
        <taxon>Rhodovibrionaceae</taxon>
        <taxon>Aquibaculum</taxon>
    </lineage>
</organism>
<evidence type="ECO:0000256" key="7">
    <source>
        <dbReference type="ARBA" id="ARBA00023136"/>
    </source>
</evidence>
<keyword evidence="3" id="KW-1003">Cell membrane</keyword>
<sequence length="189" mass="19832">MSFGSDDSRQEGGKRPKGLFLAVAEGLVSALDWSGRLIAVVCLGVMFAALFVNVVLRYTLGSGITWAYEIHAILLPWLVAGGIVIATARGRHVAVSLLSNLLTGRALSVLVLIIQAAILVISLSILWSSQPILKASTFQTLATLGIKQVWGYSSLAYAFGAMAVIAGLDILQILAGKPPASQTPEASLS</sequence>
<feature type="transmembrane region" description="Helical" evidence="9">
    <location>
        <begin position="66"/>
        <end position="86"/>
    </location>
</feature>
<reference evidence="11 12" key="1">
    <citation type="submission" date="2023-03" db="EMBL/GenBank/DDBJ databases">
        <title>Fodinicurvata sp. CAU 1616 isolated from sea sendiment.</title>
        <authorList>
            <person name="Kim W."/>
        </authorList>
    </citation>
    <scope>NUCLEOTIDE SEQUENCE [LARGE SCALE GENOMIC DNA]</scope>
    <source>
        <strain evidence="11 12">CAU 1616</strain>
    </source>
</reference>
<evidence type="ECO:0000256" key="6">
    <source>
        <dbReference type="ARBA" id="ARBA00022989"/>
    </source>
</evidence>
<evidence type="ECO:0000313" key="12">
    <source>
        <dbReference type="Proteomes" id="UP001215503"/>
    </source>
</evidence>